<sequence length="797" mass="87748">MERIFRFLQQMRVNTRLWLMLIIIFIGIVAGGMIQLGIERRDLMEHKKMLANVLVESAYSVLQHYHALEAKGELTREAAQQQAKAAVKSMRYREVEYFWINDMHPNMVMHPYKPKLDGTDLSSFKDPAGKFLFNEFVKTVRESGAGFVDYRWPKPNMDEPQPKISYVKGFEPWQWIVGTGLYVDDVESEFRLKSLRFLGAIGGFLVVMGFLAWVISRSVIQPINRIQRVVGEMARGNLTTRIDIPPKHDEIFSIGVGINQLADGLTHMVRTIQLQSATIQAVADEQMLLKETLSEDSRLTFALAEKVVERNDHLDEESQQLNVKISITKEHVEEVAQAAGTLSGDVSSIAAASEQASVNVQTMAAAAEQMSANLAQVNDNLASVNQAIQSVSGALASVTGEQAGIRDRCRMAEERSKEANDQSQGMVISIQDLTNAAQDIRNVVGEINAIAEQTNMLALNASIEAASAGEAGKGFAVVANEVKALAKQTSDATVTIGERIDQMQIRSKTVADGADRIVDVIQTIADMNLEIARSVDHQTRSVTKITESMDRVTQSTDEVTRNASELLQAANEVARAAEEAALGTTEIARSAGNVATNAARAAEFSNLAQESAQAMQFSSVEIYTSSVEVQKMMMRSIQLLNFLDGSIRHAGKLTVVSQETSTALSEALQGKDVGEAPFDVCVVKQAHMKWLGRLEHVVRGRARLRPQEVASGHECDFGKWYDGEGTARFGDLEVFRELGAVHMAVHETARAVVAAADRQELDTAVAEMDRFDNLRRELFLGLDQLYTQAANRVQTSG</sequence>
<dbReference type="Pfam" id="PF00015">
    <property type="entry name" value="MCPsignal"/>
    <property type="match status" value="1"/>
</dbReference>
<dbReference type="Pfam" id="PF08269">
    <property type="entry name" value="dCache_2"/>
    <property type="match status" value="1"/>
</dbReference>
<dbReference type="PROSITE" id="PS50111">
    <property type="entry name" value="CHEMOTAXIS_TRANSDUC_2"/>
    <property type="match status" value="1"/>
</dbReference>
<dbReference type="EMBL" id="BAAFGK010000004">
    <property type="protein sequence ID" value="GAB0057286.1"/>
    <property type="molecule type" value="Genomic_DNA"/>
</dbReference>
<accession>A0ABQ0C8R9</accession>
<dbReference type="PROSITE" id="PS50192">
    <property type="entry name" value="T_SNARE"/>
    <property type="match status" value="1"/>
</dbReference>
<keyword evidence="6 10" id="KW-0472">Membrane</keyword>
<proteinExistence type="inferred from homology"/>
<dbReference type="InterPro" id="IPR033480">
    <property type="entry name" value="sCache_2"/>
</dbReference>
<keyword evidence="7 9" id="KW-0807">Transducer</keyword>
<feature type="domain" description="T-SNARE coiled-coil homology" evidence="12">
    <location>
        <begin position="504"/>
        <end position="566"/>
    </location>
</feature>
<evidence type="ECO:0000256" key="1">
    <source>
        <dbReference type="ARBA" id="ARBA00004429"/>
    </source>
</evidence>
<organism evidence="14 15">
    <name type="scientific">Candidatus Magnetaquiglobus chichijimensis</name>
    <dbReference type="NCBI Taxonomy" id="3141448"/>
    <lineage>
        <taxon>Bacteria</taxon>
        <taxon>Pseudomonadati</taxon>
        <taxon>Pseudomonadota</taxon>
        <taxon>Magnetococcia</taxon>
        <taxon>Magnetococcales</taxon>
        <taxon>Candidatus Magnetaquicoccaceae</taxon>
        <taxon>Candidatus Magnetaquiglobus</taxon>
    </lineage>
</organism>
<feature type="transmembrane region" description="Helical" evidence="10">
    <location>
        <begin position="197"/>
        <end position="215"/>
    </location>
</feature>
<dbReference type="Gene3D" id="1.10.287.950">
    <property type="entry name" value="Methyl-accepting chemotaxis protein"/>
    <property type="match status" value="1"/>
</dbReference>
<evidence type="ECO:0000259" key="13">
    <source>
        <dbReference type="PROSITE" id="PS50885"/>
    </source>
</evidence>
<dbReference type="SMART" id="SM00283">
    <property type="entry name" value="MA"/>
    <property type="match status" value="1"/>
</dbReference>
<keyword evidence="15" id="KW-1185">Reference proteome</keyword>
<keyword evidence="5 10" id="KW-1133">Transmembrane helix</keyword>
<dbReference type="InterPro" id="IPR003660">
    <property type="entry name" value="HAMP_dom"/>
</dbReference>
<feature type="transmembrane region" description="Helical" evidence="10">
    <location>
        <begin position="17"/>
        <end position="38"/>
    </location>
</feature>
<feature type="domain" description="Methyl-accepting transducer" evidence="11">
    <location>
        <begin position="331"/>
        <end position="588"/>
    </location>
</feature>
<evidence type="ECO:0000256" key="6">
    <source>
        <dbReference type="ARBA" id="ARBA00023136"/>
    </source>
</evidence>
<dbReference type="Gene3D" id="6.10.340.10">
    <property type="match status" value="1"/>
</dbReference>
<comment type="caution">
    <text evidence="14">The sequence shown here is derived from an EMBL/GenBank/DDBJ whole genome shotgun (WGS) entry which is preliminary data.</text>
</comment>
<dbReference type="RefSeq" id="WP_420904985.1">
    <property type="nucleotide sequence ID" value="NZ_BAAFGK010000004.1"/>
</dbReference>
<name>A0ABQ0C8R9_9PROT</name>
<evidence type="ECO:0000256" key="2">
    <source>
        <dbReference type="ARBA" id="ARBA00022475"/>
    </source>
</evidence>
<evidence type="ECO:0000256" key="10">
    <source>
        <dbReference type="SAM" id="Phobius"/>
    </source>
</evidence>
<dbReference type="Pfam" id="PF13682">
    <property type="entry name" value="CZB"/>
    <property type="match status" value="1"/>
</dbReference>
<feature type="domain" description="HAMP" evidence="13">
    <location>
        <begin position="217"/>
        <end position="270"/>
    </location>
</feature>
<comment type="similarity">
    <text evidence="8">Belongs to the methyl-accepting chemotaxis (MCP) protein family.</text>
</comment>
<dbReference type="Gene3D" id="1.20.120.30">
    <property type="entry name" value="Aspartate receptor, ligand-binding domain"/>
    <property type="match status" value="1"/>
</dbReference>
<evidence type="ECO:0000313" key="14">
    <source>
        <dbReference type="EMBL" id="GAB0057286.1"/>
    </source>
</evidence>
<dbReference type="Gene3D" id="3.30.450.20">
    <property type="entry name" value="PAS domain"/>
    <property type="match status" value="1"/>
</dbReference>
<dbReference type="InterPro" id="IPR025991">
    <property type="entry name" value="Chemoreceptor_zinc-bind_dom"/>
</dbReference>
<dbReference type="InterPro" id="IPR004089">
    <property type="entry name" value="MCPsignal_dom"/>
</dbReference>
<keyword evidence="3" id="KW-0997">Cell inner membrane</keyword>
<dbReference type="SMART" id="SM00304">
    <property type="entry name" value="HAMP"/>
    <property type="match status" value="1"/>
</dbReference>
<dbReference type="Pfam" id="PF00672">
    <property type="entry name" value="HAMP"/>
    <property type="match status" value="1"/>
</dbReference>
<keyword evidence="2" id="KW-1003">Cell membrane</keyword>
<evidence type="ECO:0000256" key="8">
    <source>
        <dbReference type="ARBA" id="ARBA00029447"/>
    </source>
</evidence>
<protein>
    <recommendedName>
        <fullName evidence="16">Methyl-accepting chemotaxis protein</fullName>
    </recommendedName>
</protein>
<dbReference type="CDD" id="cd06225">
    <property type="entry name" value="HAMP"/>
    <property type="match status" value="1"/>
</dbReference>
<evidence type="ECO:0000256" key="3">
    <source>
        <dbReference type="ARBA" id="ARBA00022519"/>
    </source>
</evidence>
<dbReference type="SMART" id="SM01049">
    <property type="entry name" value="Cache_2"/>
    <property type="match status" value="1"/>
</dbReference>
<dbReference type="InterPro" id="IPR004010">
    <property type="entry name" value="Double_Cache_2"/>
</dbReference>
<dbReference type="SUPFAM" id="SSF58104">
    <property type="entry name" value="Methyl-accepting chemotaxis protein (MCP) signaling domain"/>
    <property type="match status" value="1"/>
</dbReference>
<evidence type="ECO:0000256" key="4">
    <source>
        <dbReference type="ARBA" id="ARBA00022692"/>
    </source>
</evidence>
<reference evidence="14 15" key="1">
    <citation type="submission" date="2024-09" db="EMBL/GenBank/DDBJ databases">
        <title>Draft genome sequence of Candidatus Magnetaquicoccaceae bacterium FCR-1.</title>
        <authorList>
            <person name="Shimoshige H."/>
            <person name="Shimamura S."/>
            <person name="Taoka A."/>
            <person name="Kobayashi H."/>
            <person name="Maekawa T."/>
        </authorList>
    </citation>
    <scope>NUCLEOTIDE SEQUENCE [LARGE SCALE GENOMIC DNA]</scope>
    <source>
        <strain evidence="14 15">FCR-1</strain>
    </source>
</reference>
<evidence type="ECO:0000256" key="7">
    <source>
        <dbReference type="ARBA" id="ARBA00023224"/>
    </source>
</evidence>
<comment type="subcellular location">
    <subcellularLocation>
        <location evidence="1">Cell inner membrane</location>
        <topology evidence="1">Multi-pass membrane protein</topology>
    </subcellularLocation>
</comment>
<dbReference type="Proteomes" id="UP001628193">
    <property type="component" value="Unassembled WGS sequence"/>
</dbReference>
<evidence type="ECO:0000313" key="15">
    <source>
        <dbReference type="Proteomes" id="UP001628193"/>
    </source>
</evidence>
<evidence type="ECO:0000256" key="9">
    <source>
        <dbReference type="PROSITE-ProRule" id="PRU00284"/>
    </source>
</evidence>
<evidence type="ECO:0000259" key="11">
    <source>
        <dbReference type="PROSITE" id="PS50111"/>
    </source>
</evidence>
<dbReference type="PANTHER" id="PTHR32089">
    <property type="entry name" value="METHYL-ACCEPTING CHEMOTAXIS PROTEIN MCPB"/>
    <property type="match status" value="1"/>
</dbReference>
<dbReference type="PANTHER" id="PTHR32089:SF119">
    <property type="entry name" value="METHYL-ACCEPTING CHEMOTAXIS PROTEIN CTPL"/>
    <property type="match status" value="1"/>
</dbReference>
<dbReference type="InterPro" id="IPR000727">
    <property type="entry name" value="T_SNARE_dom"/>
</dbReference>
<evidence type="ECO:0000259" key="12">
    <source>
        <dbReference type="PROSITE" id="PS50192"/>
    </source>
</evidence>
<gene>
    <name evidence="14" type="ORF">SIID45300_01610</name>
</gene>
<evidence type="ECO:0008006" key="16">
    <source>
        <dbReference type="Google" id="ProtNLM"/>
    </source>
</evidence>
<dbReference type="PROSITE" id="PS50885">
    <property type="entry name" value="HAMP"/>
    <property type="match status" value="1"/>
</dbReference>
<evidence type="ECO:0000256" key="5">
    <source>
        <dbReference type="ARBA" id="ARBA00022989"/>
    </source>
</evidence>
<keyword evidence="4 10" id="KW-0812">Transmembrane</keyword>